<keyword evidence="4" id="KW-1185">Reference proteome</keyword>
<protein>
    <recommendedName>
        <fullName evidence="5">SseB protein N-terminal domain-containing protein</fullName>
    </recommendedName>
</protein>
<evidence type="ECO:0000259" key="1">
    <source>
        <dbReference type="Pfam" id="PF07179"/>
    </source>
</evidence>
<dbReference type="Pfam" id="PF07179">
    <property type="entry name" value="SseB"/>
    <property type="match status" value="1"/>
</dbReference>
<dbReference type="STRING" id="796943.HMPREF9625_01906"/>
<reference evidence="3" key="2">
    <citation type="submission" date="2013-03" db="EMBL/GenBank/DDBJ databases">
        <title>The Genome Sequence of Oribacterium sp. ACB1.</title>
        <authorList>
            <consortium name="The Broad Institute Genomics Platform"/>
            <consortium name="The Broad Institute Genome Sequencing Center for Infectious Disease"/>
            <person name="Earl A."/>
            <person name="Ward D."/>
            <person name="Feldgarden M."/>
            <person name="Gevers D."/>
            <person name="Sizova M."/>
            <person name="Hazen A."/>
            <person name="Epstein S."/>
            <person name="Walker B."/>
            <person name="Young S."/>
            <person name="Zeng Q."/>
            <person name="Gargeya S."/>
            <person name="Fitzgerald M."/>
            <person name="Haas B."/>
            <person name="Abouelleil A."/>
            <person name="Allen A.W."/>
            <person name="Alvarado L."/>
            <person name="Arachchi H.M."/>
            <person name="Berlin A.M."/>
            <person name="Chapman S.B."/>
            <person name="Gainer-Dewar J."/>
            <person name="Goldberg J."/>
            <person name="Griggs A."/>
            <person name="Gujja S."/>
            <person name="Hansen M."/>
            <person name="Howarth C."/>
            <person name="Imamovic A."/>
            <person name="Ireland A."/>
            <person name="Larimer J."/>
            <person name="McCowan C."/>
            <person name="Murphy C."/>
            <person name="Pearson M."/>
            <person name="Poon T.W."/>
            <person name="Priest M."/>
            <person name="Roberts A."/>
            <person name="Saif S."/>
            <person name="Shea T."/>
            <person name="Sisk P."/>
            <person name="Sykes S."/>
            <person name="Wortman J."/>
            <person name="Nusbaum C."/>
            <person name="Birren B."/>
        </authorList>
    </citation>
    <scope>NUCLEOTIDE SEQUENCE [LARGE SCALE GENOMIC DNA]</scope>
    <source>
        <strain evidence="3">ACB1</strain>
    </source>
</reference>
<gene>
    <name evidence="3" type="ORF">HMPREF9625_01906</name>
</gene>
<organism evidence="3 4">
    <name type="scientific">Oribacterium parvum ACB1</name>
    <dbReference type="NCBI Taxonomy" id="796943"/>
    <lineage>
        <taxon>Bacteria</taxon>
        <taxon>Bacillati</taxon>
        <taxon>Bacillota</taxon>
        <taxon>Clostridia</taxon>
        <taxon>Lachnospirales</taxon>
        <taxon>Lachnospiraceae</taxon>
        <taxon>Oribacterium</taxon>
    </lineage>
</organism>
<dbReference type="EMBL" id="AFZC02000002">
    <property type="protein sequence ID" value="EHL13841.1"/>
    <property type="molecule type" value="Genomic_DNA"/>
</dbReference>
<comment type="caution">
    <text evidence="3">The sequence shown here is derived from an EMBL/GenBank/DDBJ whole genome shotgun (WGS) entry which is preliminary data.</text>
</comment>
<dbReference type="RefSeq" id="WP_009535743.1">
    <property type="nucleotide sequence ID" value="NZ_KE148312.1"/>
</dbReference>
<dbReference type="InterPro" id="IPR009839">
    <property type="entry name" value="SseB_N"/>
</dbReference>
<reference evidence="3" key="1">
    <citation type="submission" date="2011-08" db="EMBL/GenBank/DDBJ databases">
        <authorList>
            <consortium name="The Broad Institute Genome Sequencing Platform"/>
            <person name="Earl A."/>
            <person name="Ward D."/>
            <person name="Feldgarden M."/>
            <person name="Gevers D."/>
            <person name="Sizova M."/>
            <person name="Hazen A."/>
            <person name="Epstein S."/>
            <person name="Young S.K."/>
            <person name="Zeng Q."/>
            <person name="Gargeya S."/>
            <person name="Fitzgerald M."/>
            <person name="Haas B."/>
            <person name="Abouelleil A."/>
            <person name="Alvarado L."/>
            <person name="Arachchi H.M."/>
            <person name="Berlin A."/>
            <person name="Brown A."/>
            <person name="Chapman S.B."/>
            <person name="Chen Z."/>
            <person name="Dunbar C."/>
            <person name="Freedman E."/>
            <person name="Gearin G."/>
            <person name="Gellesch M."/>
            <person name="Goldberg J."/>
            <person name="Griggs A."/>
            <person name="Gujja S."/>
            <person name="Heiman D."/>
            <person name="Howarth C."/>
            <person name="Larson L."/>
            <person name="Lui A."/>
            <person name="MacDonald P.J.P."/>
            <person name="Montmayeur A."/>
            <person name="Murphy C."/>
            <person name="Neiman D."/>
            <person name="Pearson M."/>
            <person name="Priest M."/>
            <person name="Roberts A."/>
            <person name="Saif S."/>
            <person name="Shea T."/>
            <person name="Shenoy N."/>
            <person name="Sisk P."/>
            <person name="Stolte C."/>
            <person name="Sykes S."/>
            <person name="Wortman J."/>
            <person name="Nusbaum C."/>
            <person name="Birren B."/>
        </authorList>
    </citation>
    <scope>NUCLEOTIDE SEQUENCE</scope>
    <source>
        <strain evidence="3">ACB1</strain>
    </source>
</reference>
<dbReference type="InterPro" id="IPR027945">
    <property type="entry name" value="SseB_C"/>
</dbReference>
<evidence type="ECO:0008006" key="5">
    <source>
        <dbReference type="Google" id="ProtNLM"/>
    </source>
</evidence>
<accession>G9WKJ9</accession>
<dbReference type="Proteomes" id="UP000018461">
    <property type="component" value="Unassembled WGS sequence"/>
</dbReference>
<dbReference type="HOGENOM" id="CLU_1119297_0_0_9"/>
<proteinExistence type="predicted"/>
<dbReference type="Pfam" id="PF14581">
    <property type="entry name" value="SseB_C"/>
    <property type="match status" value="1"/>
</dbReference>
<evidence type="ECO:0000259" key="2">
    <source>
        <dbReference type="Pfam" id="PF14581"/>
    </source>
</evidence>
<dbReference type="AlphaFoldDB" id="G9WKJ9"/>
<feature type="domain" description="SseB protein C-terminal" evidence="2">
    <location>
        <begin position="146"/>
        <end position="244"/>
    </location>
</feature>
<feature type="domain" description="SseB protein N-terminal" evidence="1">
    <location>
        <begin position="30"/>
        <end position="118"/>
    </location>
</feature>
<evidence type="ECO:0000313" key="4">
    <source>
        <dbReference type="Proteomes" id="UP000018461"/>
    </source>
</evidence>
<dbReference type="PATRIC" id="fig|796943.3.peg.258"/>
<name>G9WKJ9_9FIRM</name>
<evidence type="ECO:0000313" key="3">
    <source>
        <dbReference type="EMBL" id="EHL13841.1"/>
    </source>
</evidence>
<sequence length="248" mass="28373">MNDFREKKNARLMMAINGMKNEGGRDWEDKLVDALIHHAEFYVPMRTMGEGEDRKPAFAVVEDKDHNHFYVLFTSQEKAKQWKHEKETTAILSFHQAALMALGDPRISGFVINMNSDNFILWRKFIVDCIHVEQAELMGEVPVRPDENMEFTEPLGDSKELEEALAEYMRDDRNVTAAYLLGAKQNGKSFNLCIVSHVGSIQPSFANITTVGNDFSEGIPFAVMSYRADIAEKAVKDRMPFYRRPFVV</sequence>